<protein>
    <submittedName>
        <fullName evidence="1">Uncharacterized protein</fullName>
    </submittedName>
</protein>
<reference evidence="1 2" key="1">
    <citation type="submission" date="2024-01" db="EMBL/GenBank/DDBJ databases">
        <title>Draft genome sequences of three bacterial strains isolated from Acacia saligna represent a potential new species within the genus Rhizobium.</title>
        <authorList>
            <person name="Tambong J.T."/>
            <person name="Mnasri B."/>
        </authorList>
    </citation>
    <scope>NUCLEOTIDE SEQUENCE [LARGE SCALE GENOMIC DNA]</scope>
    <source>
        <strain evidence="1 2">1AS12I</strain>
    </source>
</reference>
<proteinExistence type="predicted"/>
<dbReference type="EMBL" id="JBAMYC010000019">
    <property type="protein sequence ID" value="MEI1251937.1"/>
    <property type="molecule type" value="Genomic_DNA"/>
</dbReference>
<name>A0ABU8CSW4_9HYPH</name>
<evidence type="ECO:0000313" key="1">
    <source>
        <dbReference type="EMBL" id="MEI1251937.1"/>
    </source>
</evidence>
<organism evidence="1 2">
    <name type="scientific">Rhizobium aouanii</name>
    <dbReference type="NCBI Taxonomy" id="3118145"/>
    <lineage>
        <taxon>Bacteria</taxon>
        <taxon>Pseudomonadati</taxon>
        <taxon>Pseudomonadota</taxon>
        <taxon>Alphaproteobacteria</taxon>
        <taxon>Hyphomicrobiales</taxon>
        <taxon>Rhizobiaceae</taxon>
        <taxon>Rhizobium/Agrobacterium group</taxon>
        <taxon>Rhizobium</taxon>
    </lineage>
</organism>
<evidence type="ECO:0000313" key="2">
    <source>
        <dbReference type="Proteomes" id="UP001531129"/>
    </source>
</evidence>
<sequence>MNIQTPHAPLLVLSPISAPCHQVDAISPFILDGLVTVSLPWYALLSEHDTFQACSPFSVSSISAIPWHNWKQLADPAAAGLLSKDIDFIQDASLGFARVSNGVD</sequence>
<gene>
    <name evidence="1" type="ORF">V8Q02_28635</name>
</gene>
<dbReference type="Proteomes" id="UP001531129">
    <property type="component" value="Unassembled WGS sequence"/>
</dbReference>
<dbReference type="RefSeq" id="WP_335915334.1">
    <property type="nucleotide sequence ID" value="NZ_JBAMYB010000019.1"/>
</dbReference>
<accession>A0ABU8CSW4</accession>
<keyword evidence="2" id="KW-1185">Reference proteome</keyword>
<comment type="caution">
    <text evidence="1">The sequence shown here is derived from an EMBL/GenBank/DDBJ whole genome shotgun (WGS) entry which is preliminary data.</text>
</comment>